<comment type="similarity">
    <text evidence="7">Belongs to the binding-protein-dependent transport system permease family.</text>
</comment>
<dbReference type="Pfam" id="PF00528">
    <property type="entry name" value="BPD_transp_1"/>
    <property type="match status" value="1"/>
</dbReference>
<dbReference type="GO" id="GO:0055085">
    <property type="term" value="P:transmembrane transport"/>
    <property type="evidence" value="ECO:0007669"/>
    <property type="project" value="InterPro"/>
</dbReference>
<keyword evidence="6 7" id="KW-0472">Membrane</keyword>
<comment type="subcellular location">
    <subcellularLocation>
        <location evidence="1 7">Cell membrane</location>
        <topology evidence="1 7">Multi-pass membrane protein</topology>
    </subcellularLocation>
</comment>
<dbReference type="SUPFAM" id="SSF161098">
    <property type="entry name" value="MetI-like"/>
    <property type="match status" value="1"/>
</dbReference>
<dbReference type="Gene3D" id="1.10.3720.10">
    <property type="entry name" value="MetI-like"/>
    <property type="match status" value="1"/>
</dbReference>
<evidence type="ECO:0000256" key="8">
    <source>
        <dbReference type="SAM" id="MobiDB-lite"/>
    </source>
</evidence>
<evidence type="ECO:0000256" key="5">
    <source>
        <dbReference type="ARBA" id="ARBA00022989"/>
    </source>
</evidence>
<keyword evidence="2 7" id="KW-0813">Transport</keyword>
<comment type="caution">
    <text evidence="10">The sequence shown here is derived from an EMBL/GenBank/DDBJ whole genome shotgun (WGS) entry which is preliminary data.</text>
</comment>
<evidence type="ECO:0000256" key="7">
    <source>
        <dbReference type="RuleBase" id="RU363032"/>
    </source>
</evidence>
<dbReference type="PANTHER" id="PTHR30193:SF1">
    <property type="entry name" value="ABC TRANSPORTER PERMEASE PROTEIN YESP-RELATED"/>
    <property type="match status" value="1"/>
</dbReference>
<gene>
    <name evidence="10" type="ORF">FZC79_20640</name>
</gene>
<dbReference type="PROSITE" id="PS50928">
    <property type="entry name" value="ABC_TM1"/>
    <property type="match status" value="1"/>
</dbReference>
<reference evidence="10 11" key="1">
    <citation type="submission" date="2019-08" db="EMBL/GenBank/DDBJ databases">
        <title>Bacillus genomes from the desert of Cuatro Cienegas, Coahuila.</title>
        <authorList>
            <person name="Olmedo-Alvarez G."/>
        </authorList>
    </citation>
    <scope>NUCLEOTIDE SEQUENCE [LARGE SCALE GENOMIC DNA]</scope>
    <source>
        <strain evidence="10 11">CH40_1T</strain>
    </source>
</reference>
<dbReference type="EMBL" id="VTEH01000023">
    <property type="protein sequence ID" value="TYR72991.1"/>
    <property type="molecule type" value="Genomic_DNA"/>
</dbReference>
<evidence type="ECO:0000313" key="11">
    <source>
        <dbReference type="Proteomes" id="UP000323317"/>
    </source>
</evidence>
<name>A0A5D4K6L2_9BACI</name>
<evidence type="ECO:0000259" key="9">
    <source>
        <dbReference type="PROSITE" id="PS50928"/>
    </source>
</evidence>
<keyword evidence="4 7" id="KW-0812">Transmembrane</keyword>
<keyword evidence="3" id="KW-1003">Cell membrane</keyword>
<organism evidence="10 11">
    <name type="scientific">Rossellomorea vietnamensis</name>
    <dbReference type="NCBI Taxonomy" id="218284"/>
    <lineage>
        <taxon>Bacteria</taxon>
        <taxon>Bacillati</taxon>
        <taxon>Bacillota</taxon>
        <taxon>Bacilli</taxon>
        <taxon>Bacillales</taxon>
        <taxon>Bacillaceae</taxon>
        <taxon>Rossellomorea</taxon>
    </lineage>
</organism>
<sequence>MKGSNAEVISDTTESGRSTGLHSGNVKLKRKNEAAGIRAVDKPVKKKKIINKKTKDNLFGYLFISPWLLGFFGLTLGPMIFSLAASFTDYNITSKMNFIGLDNYKKMFTIDEMFMTSLWNTLYFVLFSVPATTAGAILLAALLNQKVRGMKFFRTIFYLPSILSGVAVYFLWMQLLSPSTGMINTFLAWFGVDGPAWLFDPEWTKPSLIIMKLWSVGGGMLLYLAVLQGVSKEMYEAAELDGANIFHKFFYITLPMITPIIFFDIVTSTIGSFQIFQEAYVMTDNGSGGPANSLLFYNLHMWNNAFEIFDMGYATAMAWFLFVIVLFLTFINLKLGKKWVYYEGGDKK</sequence>
<proteinExistence type="inferred from homology"/>
<feature type="domain" description="ABC transmembrane type-1" evidence="9">
    <location>
        <begin position="118"/>
        <end position="332"/>
    </location>
</feature>
<feature type="transmembrane region" description="Helical" evidence="7">
    <location>
        <begin position="58"/>
        <end position="81"/>
    </location>
</feature>
<feature type="transmembrane region" description="Helical" evidence="7">
    <location>
        <begin position="311"/>
        <end position="331"/>
    </location>
</feature>
<dbReference type="InterPro" id="IPR000515">
    <property type="entry name" value="MetI-like"/>
</dbReference>
<dbReference type="RefSeq" id="WP_148948591.1">
    <property type="nucleotide sequence ID" value="NZ_VTEH01000023.1"/>
</dbReference>
<evidence type="ECO:0000256" key="6">
    <source>
        <dbReference type="ARBA" id="ARBA00023136"/>
    </source>
</evidence>
<feature type="compositionally biased region" description="Polar residues" evidence="8">
    <location>
        <begin position="10"/>
        <end position="22"/>
    </location>
</feature>
<feature type="region of interest" description="Disordered" evidence="8">
    <location>
        <begin position="1"/>
        <end position="23"/>
    </location>
</feature>
<keyword evidence="5 7" id="KW-1133">Transmembrane helix</keyword>
<evidence type="ECO:0000256" key="3">
    <source>
        <dbReference type="ARBA" id="ARBA00022475"/>
    </source>
</evidence>
<evidence type="ECO:0000256" key="4">
    <source>
        <dbReference type="ARBA" id="ARBA00022692"/>
    </source>
</evidence>
<feature type="transmembrane region" description="Helical" evidence="7">
    <location>
        <begin position="208"/>
        <end position="228"/>
    </location>
</feature>
<feature type="transmembrane region" description="Helical" evidence="7">
    <location>
        <begin position="122"/>
        <end position="143"/>
    </location>
</feature>
<dbReference type="InterPro" id="IPR035906">
    <property type="entry name" value="MetI-like_sf"/>
</dbReference>
<dbReference type="GO" id="GO:0005886">
    <property type="term" value="C:plasma membrane"/>
    <property type="evidence" value="ECO:0007669"/>
    <property type="project" value="UniProtKB-SubCell"/>
</dbReference>
<feature type="transmembrane region" description="Helical" evidence="7">
    <location>
        <begin position="155"/>
        <end position="172"/>
    </location>
</feature>
<accession>A0A5D4K6L2</accession>
<evidence type="ECO:0000256" key="2">
    <source>
        <dbReference type="ARBA" id="ARBA00022448"/>
    </source>
</evidence>
<dbReference type="Proteomes" id="UP000323317">
    <property type="component" value="Unassembled WGS sequence"/>
</dbReference>
<dbReference type="PANTHER" id="PTHR30193">
    <property type="entry name" value="ABC TRANSPORTER PERMEASE PROTEIN"/>
    <property type="match status" value="1"/>
</dbReference>
<protein>
    <submittedName>
        <fullName evidence="10">Sugar ABC transporter permease</fullName>
    </submittedName>
</protein>
<dbReference type="InterPro" id="IPR051393">
    <property type="entry name" value="ABC_transporter_permease"/>
</dbReference>
<evidence type="ECO:0000313" key="10">
    <source>
        <dbReference type="EMBL" id="TYR72991.1"/>
    </source>
</evidence>
<evidence type="ECO:0000256" key="1">
    <source>
        <dbReference type="ARBA" id="ARBA00004651"/>
    </source>
</evidence>
<dbReference type="CDD" id="cd06261">
    <property type="entry name" value="TM_PBP2"/>
    <property type="match status" value="1"/>
</dbReference>
<dbReference type="AlphaFoldDB" id="A0A5D4K6L2"/>
<feature type="transmembrane region" description="Helical" evidence="7">
    <location>
        <begin position="249"/>
        <end position="276"/>
    </location>
</feature>